<keyword evidence="1" id="KW-0812">Transmembrane</keyword>
<dbReference type="Proteomes" id="UP001055153">
    <property type="component" value="Unassembled WGS sequence"/>
</dbReference>
<sequence length="44" mass="4938">MSVIRVLGAVLSVFAVLIVSAALRLLLLPFRSLRRIRPRAVEQH</sequence>
<organism evidence="2 3">
    <name type="scientific">Methylobacterium isbiliense</name>
    <dbReference type="NCBI Taxonomy" id="315478"/>
    <lineage>
        <taxon>Bacteria</taxon>
        <taxon>Pseudomonadati</taxon>
        <taxon>Pseudomonadota</taxon>
        <taxon>Alphaproteobacteria</taxon>
        <taxon>Hyphomicrobiales</taxon>
        <taxon>Methylobacteriaceae</taxon>
        <taxon>Methylobacterium</taxon>
    </lineage>
</organism>
<dbReference type="RefSeq" id="WP_283205997.1">
    <property type="nucleotide sequence ID" value="NZ_BPQQ01000027.1"/>
</dbReference>
<name>A0ABQ4SBW9_9HYPH</name>
<gene>
    <name evidence="2" type="ORF">GMJLKIPL_2446</name>
</gene>
<feature type="transmembrane region" description="Helical" evidence="1">
    <location>
        <begin position="6"/>
        <end position="27"/>
    </location>
</feature>
<evidence type="ECO:0008006" key="4">
    <source>
        <dbReference type="Google" id="ProtNLM"/>
    </source>
</evidence>
<keyword evidence="3" id="KW-1185">Reference proteome</keyword>
<evidence type="ECO:0000313" key="3">
    <source>
        <dbReference type="Proteomes" id="UP001055153"/>
    </source>
</evidence>
<protein>
    <recommendedName>
        <fullName evidence="4">Cellulose biosynthesis protein BcsF</fullName>
    </recommendedName>
</protein>
<evidence type="ECO:0000256" key="1">
    <source>
        <dbReference type="SAM" id="Phobius"/>
    </source>
</evidence>
<evidence type="ECO:0000313" key="2">
    <source>
        <dbReference type="EMBL" id="GJE00524.1"/>
    </source>
</evidence>
<reference evidence="2" key="1">
    <citation type="journal article" date="2021" name="Front. Microbiol.">
        <title>Comprehensive Comparative Genomics and Phenotyping of Methylobacterium Species.</title>
        <authorList>
            <person name="Alessa O."/>
            <person name="Ogura Y."/>
            <person name="Fujitani Y."/>
            <person name="Takami H."/>
            <person name="Hayashi T."/>
            <person name="Sahin N."/>
            <person name="Tani A."/>
        </authorList>
    </citation>
    <scope>NUCLEOTIDE SEQUENCE</scope>
    <source>
        <strain evidence="2">DSM 17168</strain>
    </source>
</reference>
<accession>A0ABQ4SBW9</accession>
<keyword evidence="1" id="KW-1133">Transmembrane helix</keyword>
<proteinExistence type="predicted"/>
<keyword evidence="1" id="KW-0472">Membrane</keyword>
<comment type="caution">
    <text evidence="2">The sequence shown here is derived from an EMBL/GenBank/DDBJ whole genome shotgun (WGS) entry which is preliminary data.</text>
</comment>
<dbReference type="EMBL" id="BPQQ01000027">
    <property type="protein sequence ID" value="GJE00524.1"/>
    <property type="molecule type" value="Genomic_DNA"/>
</dbReference>
<reference evidence="2" key="2">
    <citation type="submission" date="2021-08" db="EMBL/GenBank/DDBJ databases">
        <authorList>
            <person name="Tani A."/>
            <person name="Ola A."/>
            <person name="Ogura Y."/>
            <person name="Katsura K."/>
            <person name="Hayashi T."/>
        </authorList>
    </citation>
    <scope>NUCLEOTIDE SEQUENCE</scope>
    <source>
        <strain evidence="2">DSM 17168</strain>
    </source>
</reference>